<keyword evidence="1" id="KW-1133">Transmembrane helix</keyword>
<evidence type="ECO:0000256" key="2">
    <source>
        <dbReference type="SAM" id="SignalP"/>
    </source>
</evidence>
<proteinExistence type="predicted"/>
<comment type="caution">
    <text evidence="4">The sequence shown here is derived from an EMBL/GenBank/DDBJ whole genome shotgun (WGS) entry which is preliminary data.</text>
</comment>
<dbReference type="Pfam" id="PF18935">
    <property type="entry name" value="DUF5683"/>
    <property type="match status" value="1"/>
</dbReference>
<dbReference type="OrthoDB" id="9813910at2"/>
<feature type="signal peptide" evidence="2">
    <location>
        <begin position="1"/>
        <end position="19"/>
    </location>
</feature>
<sequence length="220" mass="24683">MRHLLLILLACIVTTNAKALSVNDSTKVARDTIAFSLHEKKAALKTPADTLMRKTIFKPNPSRAVWLGAIVPGLGQIYNKKYWKLPLIYGGFAGLIYAISWNGRMYNDYKNAYLDITDNNPNTTSYLHFLTPDQQKSYDTAWLTSALKTRVSSFRRYRDLSVICAIGLYAISMIDAYVDAQLSDFDVSPDLSMKIAPTLMNNAYQSGLNASLGMKLKFNF</sequence>
<protein>
    <recommendedName>
        <fullName evidence="3">DUF5683 domain-containing protein</fullName>
    </recommendedName>
</protein>
<evidence type="ECO:0000313" key="4">
    <source>
        <dbReference type="EMBL" id="GAT64150.1"/>
    </source>
</evidence>
<accession>A0A161LT98</accession>
<dbReference type="AlphaFoldDB" id="A0A161LT98"/>
<feature type="domain" description="DUF5683" evidence="3">
    <location>
        <begin position="58"/>
        <end position="220"/>
    </location>
</feature>
<dbReference type="Proteomes" id="UP000076586">
    <property type="component" value="Unassembled WGS sequence"/>
</dbReference>
<evidence type="ECO:0000259" key="3">
    <source>
        <dbReference type="Pfam" id="PF18935"/>
    </source>
</evidence>
<keyword evidence="2" id="KW-0732">Signal</keyword>
<keyword evidence="5" id="KW-1185">Reference proteome</keyword>
<name>A0A161LT98_9BACT</name>
<feature type="transmembrane region" description="Helical" evidence="1">
    <location>
        <begin position="160"/>
        <end position="178"/>
    </location>
</feature>
<keyword evidence="1" id="KW-0472">Membrane</keyword>
<dbReference type="InterPro" id="IPR043738">
    <property type="entry name" value="DUF5683"/>
</dbReference>
<dbReference type="RefSeq" id="WP_068705983.1">
    <property type="nucleotide sequence ID" value="NZ_BDCR01000004.1"/>
</dbReference>
<dbReference type="EMBL" id="BDCR01000004">
    <property type="protein sequence ID" value="GAT64150.1"/>
    <property type="molecule type" value="Genomic_DNA"/>
</dbReference>
<feature type="chain" id="PRO_5007824242" description="DUF5683 domain-containing protein" evidence="2">
    <location>
        <begin position="20"/>
        <end position="220"/>
    </location>
</feature>
<keyword evidence="1" id="KW-0812">Transmembrane</keyword>
<feature type="transmembrane region" description="Helical" evidence="1">
    <location>
        <begin position="82"/>
        <end position="100"/>
    </location>
</feature>
<organism evidence="4 5">
    <name type="scientific">Paludibacter jiangxiensis</name>
    <dbReference type="NCBI Taxonomy" id="681398"/>
    <lineage>
        <taxon>Bacteria</taxon>
        <taxon>Pseudomonadati</taxon>
        <taxon>Bacteroidota</taxon>
        <taxon>Bacteroidia</taxon>
        <taxon>Bacteroidales</taxon>
        <taxon>Paludibacteraceae</taxon>
        <taxon>Paludibacter</taxon>
    </lineage>
</organism>
<evidence type="ECO:0000256" key="1">
    <source>
        <dbReference type="SAM" id="Phobius"/>
    </source>
</evidence>
<reference evidence="5" key="2">
    <citation type="journal article" date="2017" name="Genome Announc.">
        <title>Draft genome sequence of Paludibacter jiangxiensis NM7(T), a propionate-producing fermentative bacterium.</title>
        <authorList>
            <person name="Qiu Y.-L."/>
            <person name="Tourlousse D.M."/>
            <person name="Matsuura N."/>
            <person name="Ohashi A."/>
            <person name="Sekiguchi Y."/>
        </authorList>
    </citation>
    <scope>NUCLEOTIDE SEQUENCE [LARGE SCALE GENOMIC DNA]</scope>
    <source>
        <strain evidence="5">NM7</strain>
    </source>
</reference>
<dbReference type="STRING" id="681398.PJIAN_4699"/>
<evidence type="ECO:0000313" key="5">
    <source>
        <dbReference type="Proteomes" id="UP000076586"/>
    </source>
</evidence>
<gene>
    <name evidence="4" type="ORF">PJIAN_4699</name>
</gene>
<reference evidence="5" key="1">
    <citation type="submission" date="2016-04" db="EMBL/GenBank/DDBJ databases">
        <title>Draft genome sequence of Paludibacter jiangxiensis strain NM7.</title>
        <authorList>
            <person name="Qiu Y."/>
            <person name="Matsuura N."/>
            <person name="Ohashi A."/>
            <person name="Tourlousse M.D."/>
            <person name="Sekiguchi Y."/>
        </authorList>
    </citation>
    <scope>NUCLEOTIDE SEQUENCE [LARGE SCALE GENOMIC DNA]</scope>
    <source>
        <strain evidence="5">NM7</strain>
    </source>
</reference>